<dbReference type="Proteomes" id="UP000824087">
    <property type="component" value="Unassembled WGS sequence"/>
</dbReference>
<accession>A0A9D1L2T6</accession>
<reference evidence="2" key="2">
    <citation type="journal article" date="2021" name="PeerJ">
        <title>Extensive microbial diversity within the chicken gut microbiome revealed by metagenomics and culture.</title>
        <authorList>
            <person name="Gilroy R."/>
            <person name="Ravi A."/>
            <person name="Getino M."/>
            <person name="Pursley I."/>
            <person name="Horton D.L."/>
            <person name="Alikhan N.F."/>
            <person name="Baker D."/>
            <person name="Gharbi K."/>
            <person name="Hall N."/>
            <person name="Watson M."/>
            <person name="Adriaenssens E.M."/>
            <person name="Foster-Nyarko E."/>
            <person name="Jarju S."/>
            <person name="Secka A."/>
            <person name="Antonio M."/>
            <person name="Oren A."/>
            <person name="Chaudhuri R.R."/>
            <person name="La Ragione R."/>
            <person name="Hildebrand F."/>
            <person name="Pallen M.J."/>
        </authorList>
    </citation>
    <scope>NUCLEOTIDE SEQUENCE</scope>
    <source>
        <strain evidence="2">CHK197-8231</strain>
    </source>
</reference>
<keyword evidence="1" id="KW-0472">Membrane</keyword>
<feature type="transmembrane region" description="Helical" evidence="1">
    <location>
        <begin position="169"/>
        <end position="194"/>
    </location>
</feature>
<dbReference type="Pfam" id="PF06541">
    <property type="entry name" value="ABC_trans_CmpB"/>
    <property type="match status" value="1"/>
</dbReference>
<comment type="caution">
    <text evidence="2">The sequence shown here is derived from an EMBL/GenBank/DDBJ whole genome shotgun (WGS) entry which is preliminary data.</text>
</comment>
<feature type="transmembrane region" description="Helical" evidence="1">
    <location>
        <begin position="67"/>
        <end position="87"/>
    </location>
</feature>
<sequence length="235" mass="27616">MKEWIEKITDYFKADHRTFAQGVCFYKLVWVFTIGSIFGVYYEQILNLMKSLLADGTIFWESRRGVIYGPLSPVYGAGAALIVYLLARRKRPGWQTWFYGALLGGAFEYTISFLQEWAIGTTSWDYSQQFLNINGRTTIPIMIAWGILAFVLIEYVYPWLSKWIESFPYRFGVLFTRILVVFLVFDMTVSWTALFRQTLRRQNKDPYTAVGRLYDQIYTDEFLEKSFPNMEARGR</sequence>
<keyword evidence="1" id="KW-0812">Transmembrane</keyword>
<dbReference type="AlphaFoldDB" id="A0A9D1L2T6"/>
<keyword evidence="1" id="KW-1133">Transmembrane helix</keyword>
<evidence type="ECO:0000256" key="1">
    <source>
        <dbReference type="SAM" id="Phobius"/>
    </source>
</evidence>
<feature type="transmembrane region" description="Helical" evidence="1">
    <location>
        <begin position="23"/>
        <end position="42"/>
    </location>
</feature>
<name>A0A9D1L2T6_9BACT</name>
<proteinExistence type="predicted"/>
<organism evidence="2 3">
    <name type="scientific">Candidatus Fimihabitans intestinipullorum</name>
    <dbReference type="NCBI Taxonomy" id="2840820"/>
    <lineage>
        <taxon>Bacteria</taxon>
        <taxon>Bacillati</taxon>
        <taxon>Mycoplasmatota</taxon>
        <taxon>Mycoplasmatota incertae sedis</taxon>
        <taxon>Candidatus Fimihabitans</taxon>
    </lineage>
</organism>
<gene>
    <name evidence="2" type="ORF">IAD49_04900</name>
</gene>
<evidence type="ECO:0000313" key="3">
    <source>
        <dbReference type="Proteomes" id="UP000824087"/>
    </source>
</evidence>
<dbReference type="EMBL" id="DVML01000025">
    <property type="protein sequence ID" value="HIU22899.1"/>
    <property type="molecule type" value="Genomic_DNA"/>
</dbReference>
<reference evidence="2" key="1">
    <citation type="submission" date="2020-10" db="EMBL/GenBank/DDBJ databases">
        <authorList>
            <person name="Gilroy R."/>
        </authorList>
    </citation>
    <scope>NUCLEOTIDE SEQUENCE</scope>
    <source>
        <strain evidence="2">CHK197-8231</strain>
    </source>
</reference>
<dbReference type="InterPro" id="IPR010540">
    <property type="entry name" value="CmpB_TMEM229"/>
</dbReference>
<protein>
    <submittedName>
        <fullName evidence="2">ABC transporter permease</fullName>
    </submittedName>
</protein>
<feature type="transmembrane region" description="Helical" evidence="1">
    <location>
        <begin position="139"/>
        <end position="157"/>
    </location>
</feature>
<evidence type="ECO:0000313" key="2">
    <source>
        <dbReference type="EMBL" id="HIU22899.1"/>
    </source>
</evidence>